<dbReference type="GO" id="GO:0005524">
    <property type="term" value="F:ATP binding"/>
    <property type="evidence" value="ECO:0007669"/>
    <property type="project" value="UniProtKB-KW"/>
</dbReference>
<evidence type="ECO:0000256" key="6">
    <source>
        <dbReference type="ARBA" id="ARBA00022840"/>
    </source>
</evidence>
<evidence type="ECO:0000256" key="1">
    <source>
        <dbReference type="ARBA" id="ARBA00007316"/>
    </source>
</evidence>
<dbReference type="GO" id="GO:0005886">
    <property type="term" value="C:plasma membrane"/>
    <property type="evidence" value="ECO:0007669"/>
    <property type="project" value="UniProtKB-ARBA"/>
</dbReference>
<evidence type="ECO:0000256" key="5">
    <source>
        <dbReference type="ARBA" id="ARBA00022777"/>
    </source>
</evidence>
<evidence type="ECO:0000256" key="7">
    <source>
        <dbReference type="ARBA" id="ARBA00023137"/>
    </source>
</evidence>
<feature type="domain" description="AAA" evidence="9">
    <location>
        <begin position="57"/>
        <end position="176"/>
    </location>
</feature>
<evidence type="ECO:0000256" key="4">
    <source>
        <dbReference type="ARBA" id="ARBA00022741"/>
    </source>
</evidence>
<dbReference type="SUPFAM" id="SSF52540">
    <property type="entry name" value="P-loop containing nucleoside triphosphate hydrolases"/>
    <property type="match status" value="1"/>
</dbReference>
<dbReference type="EMBL" id="CP019640">
    <property type="protein sequence ID" value="AQQ54217.1"/>
    <property type="molecule type" value="Genomic_DNA"/>
</dbReference>
<dbReference type="NCBIfam" id="TIGR01007">
    <property type="entry name" value="eps_fam"/>
    <property type="match status" value="1"/>
</dbReference>
<dbReference type="PANTHER" id="PTHR32309:SF13">
    <property type="entry name" value="FERRIC ENTEROBACTIN TRANSPORT PROTEIN FEPE"/>
    <property type="match status" value="1"/>
</dbReference>
<keyword evidence="7" id="KW-0829">Tyrosine-protein kinase</keyword>
<keyword evidence="11" id="KW-1185">Reference proteome</keyword>
<accession>A0A1Q2L2D7</accession>
<dbReference type="GO" id="GO:0004715">
    <property type="term" value="F:non-membrane spanning protein tyrosine kinase activity"/>
    <property type="evidence" value="ECO:0007669"/>
    <property type="project" value="UniProtKB-EC"/>
</dbReference>
<evidence type="ECO:0000259" key="9">
    <source>
        <dbReference type="Pfam" id="PF13614"/>
    </source>
</evidence>
<keyword evidence="4" id="KW-0547">Nucleotide-binding</keyword>
<organism evidence="10 11">
    <name type="scientific">Planococcus lenghuensis</name>
    <dbReference type="NCBI Taxonomy" id="2213202"/>
    <lineage>
        <taxon>Bacteria</taxon>
        <taxon>Bacillati</taxon>
        <taxon>Bacillota</taxon>
        <taxon>Bacilli</taxon>
        <taxon>Bacillales</taxon>
        <taxon>Caryophanaceae</taxon>
        <taxon>Planococcus</taxon>
    </lineage>
</organism>
<reference evidence="10 11" key="1">
    <citation type="submission" date="2017-02" db="EMBL/GenBank/DDBJ databases">
        <title>The complete genomic sequence of a novel cold adapted crude oil-degrading bacterium Planococcus qaidamina Y42.</title>
        <authorList>
            <person name="Yang R."/>
        </authorList>
    </citation>
    <scope>NUCLEOTIDE SEQUENCE [LARGE SCALE GENOMIC DNA]</scope>
    <source>
        <strain evidence="10 11">Y42</strain>
    </source>
</reference>
<dbReference type="AlphaFoldDB" id="A0A1Q2L2D7"/>
<dbReference type="Gene3D" id="3.40.50.300">
    <property type="entry name" value="P-loop containing nucleotide triphosphate hydrolases"/>
    <property type="match status" value="1"/>
</dbReference>
<name>A0A1Q2L2D7_9BACL</name>
<dbReference type="CDD" id="cd05387">
    <property type="entry name" value="BY-kinase"/>
    <property type="match status" value="1"/>
</dbReference>
<dbReference type="FunFam" id="3.40.50.300:FF:000527">
    <property type="entry name" value="Tyrosine-protein kinase etk"/>
    <property type="match status" value="1"/>
</dbReference>
<dbReference type="OrthoDB" id="9794577at2"/>
<evidence type="ECO:0000256" key="3">
    <source>
        <dbReference type="ARBA" id="ARBA00022679"/>
    </source>
</evidence>
<evidence type="ECO:0000256" key="8">
    <source>
        <dbReference type="ARBA" id="ARBA00051245"/>
    </source>
</evidence>
<protein>
    <recommendedName>
        <fullName evidence="2">non-specific protein-tyrosine kinase</fullName>
        <ecNumber evidence="2">2.7.10.2</ecNumber>
    </recommendedName>
</protein>
<proteinExistence type="inferred from homology"/>
<dbReference type="InterPro" id="IPR027417">
    <property type="entry name" value="P-loop_NTPase"/>
</dbReference>
<dbReference type="InterPro" id="IPR005702">
    <property type="entry name" value="Wzc-like_C"/>
</dbReference>
<sequence>MAKTTKKGLQQVARKLIANSNPKSYVSEQYRTVRTNISFSSADKEVSTLLVTSAVPGEGKSTTSANLAVVFAQSGKRVLLVDGDMRKPTSHYTFHVNNAIGLSNLLTRQANMEDAIRRTNIENLDLITSGPIPPNPAELLASRTMDAVLQELLSGYDLVIFDAPPVLSVTDAQILANKCEGTILVVNSGATEKENALKAKEAIQKTNGRILGTVLNNFKFEKENGYYQYYGTAE</sequence>
<dbReference type="PANTHER" id="PTHR32309">
    <property type="entry name" value="TYROSINE-PROTEIN KINASE"/>
    <property type="match status" value="1"/>
</dbReference>
<dbReference type="Proteomes" id="UP000188184">
    <property type="component" value="Chromosome"/>
</dbReference>
<comment type="catalytic activity">
    <reaction evidence="8">
        <text>L-tyrosyl-[protein] + ATP = O-phospho-L-tyrosyl-[protein] + ADP + H(+)</text>
        <dbReference type="Rhea" id="RHEA:10596"/>
        <dbReference type="Rhea" id="RHEA-COMP:10136"/>
        <dbReference type="Rhea" id="RHEA-COMP:20101"/>
        <dbReference type="ChEBI" id="CHEBI:15378"/>
        <dbReference type="ChEBI" id="CHEBI:30616"/>
        <dbReference type="ChEBI" id="CHEBI:46858"/>
        <dbReference type="ChEBI" id="CHEBI:61978"/>
        <dbReference type="ChEBI" id="CHEBI:456216"/>
        <dbReference type="EC" id="2.7.10.2"/>
    </reaction>
</comment>
<dbReference type="KEGG" id="pmar:B0X71_14675"/>
<keyword evidence="3" id="KW-0808">Transferase</keyword>
<comment type="similarity">
    <text evidence="1">Belongs to the CpsD/CapB family.</text>
</comment>
<gene>
    <name evidence="10" type="ORF">B0X71_14675</name>
</gene>
<dbReference type="InterPro" id="IPR025669">
    <property type="entry name" value="AAA_dom"/>
</dbReference>
<keyword evidence="6" id="KW-0067">ATP-binding</keyword>
<dbReference type="Pfam" id="PF13614">
    <property type="entry name" value="AAA_31"/>
    <property type="match status" value="1"/>
</dbReference>
<evidence type="ECO:0000313" key="11">
    <source>
        <dbReference type="Proteomes" id="UP000188184"/>
    </source>
</evidence>
<evidence type="ECO:0000313" key="10">
    <source>
        <dbReference type="EMBL" id="AQQ54217.1"/>
    </source>
</evidence>
<dbReference type="GO" id="GO:0042802">
    <property type="term" value="F:identical protein binding"/>
    <property type="evidence" value="ECO:0007669"/>
    <property type="project" value="UniProtKB-ARBA"/>
</dbReference>
<dbReference type="InterPro" id="IPR050445">
    <property type="entry name" value="Bact_polysacc_biosynth/exp"/>
</dbReference>
<dbReference type="EC" id="2.7.10.2" evidence="2"/>
<dbReference type="RefSeq" id="WP_077590109.1">
    <property type="nucleotide sequence ID" value="NZ_CP019640.1"/>
</dbReference>
<keyword evidence="5" id="KW-0418">Kinase</keyword>
<evidence type="ECO:0000256" key="2">
    <source>
        <dbReference type="ARBA" id="ARBA00011903"/>
    </source>
</evidence>